<dbReference type="Proteomes" id="UP001497623">
    <property type="component" value="Unassembled WGS sequence"/>
</dbReference>
<evidence type="ECO:0000313" key="16">
    <source>
        <dbReference type="Proteomes" id="UP001497623"/>
    </source>
</evidence>
<dbReference type="GO" id="GO:0005216">
    <property type="term" value="F:monoatomic ion channel activity"/>
    <property type="evidence" value="ECO:0007669"/>
    <property type="project" value="InterPro"/>
</dbReference>
<evidence type="ECO:0000256" key="2">
    <source>
        <dbReference type="ARBA" id="ARBA00022448"/>
    </source>
</evidence>
<evidence type="ECO:0000256" key="10">
    <source>
        <dbReference type="ARBA" id="ARBA00023180"/>
    </source>
</evidence>
<dbReference type="InterPro" id="IPR052076">
    <property type="entry name" value="TRP_cation_channel"/>
</dbReference>
<feature type="transmembrane region" description="Helical" evidence="13">
    <location>
        <begin position="537"/>
        <end position="556"/>
    </location>
</feature>
<evidence type="ECO:0000256" key="5">
    <source>
        <dbReference type="ARBA" id="ARBA00022737"/>
    </source>
</evidence>
<dbReference type="InterPro" id="IPR005821">
    <property type="entry name" value="Ion_trans_dom"/>
</dbReference>
<dbReference type="Pfam" id="PF00520">
    <property type="entry name" value="Ion_trans"/>
    <property type="match status" value="1"/>
</dbReference>
<feature type="repeat" description="ANK" evidence="12">
    <location>
        <begin position="270"/>
        <end position="302"/>
    </location>
</feature>
<feature type="transmembrane region" description="Helical" evidence="13">
    <location>
        <begin position="609"/>
        <end position="631"/>
    </location>
</feature>
<keyword evidence="3" id="KW-0716">Sensory transduction</keyword>
<dbReference type="PANTHER" id="PTHR47143">
    <property type="entry name" value="TRANSIENT RECEPTOR POTENTIAL CATION CHANNEL PROTEIN PAINLESS"/>
    <property type="match status" value="1"/>
</dbReference>
<evidence type="ECO:0000256" key="3">
    <source>
        <dbReference type="ARBA" id="ARBA00022606"/>
    </source>
</evidence>
<dbReference type="Pfam" id="PF12796">
    <property type="entry name" value="Ank_2"/>
    <property type="match status" value="2"/>
</dbReference>
<keyword evidence="11" id="KW-0407">Ion channel</keyword>
<dbReference type="PANTHER" id="PTHR47143:SF1">
    <property type="entry name" value="ION_TRANS DOMAIN-CONTAINING PROTEIN"/>
    <property type="match status" value="1"/>
</dbReference>
<evidence type="ECO:0000256" key="11">
    <source>
        <dbReference type="ARBA" id="ARBA00023303"/>
    </source>
</evidence>
<dbReference type="SMART" id="SM00248">
    <property type="entry name" value="ANK"/>
    <property type="match status" value="8"/>
</dbReference>
<evidence type="ECO:0000256" key="1">
    <source>
        <dbReference type="ARBA" id="ARBA00004141"/>
    </source>
</evidence>
<reference evidence="15 16" key="1">
    <citation type="submission" date="2024-05" db="EMBL/GenBank/DDBJ databases">
        <authorList>
            <person name="Wallberg A."/>
        </authorList>
    </citation>
    <scope>NUCLEOTIDE SEQUENCE [LARGE SCALE GENOMIC DNA]</scope>
</reference>
<organism evidence="15 16">
    <name type="scientific">Meganyctiphanes norvegica</name>
    <name type="common">Northern krill</name>
    <name type="synonym">Thysanopoda norvegica</name>
    <dbReference type="NCBI Taxonomy" id="48144"/>
    <lineage>
        <taxon>Eukaryota</taxon>
        <taxon>Metazoa</taxon>
        <taxon>Ecdysozoa</taxon>
        <taxon>Arthropoda</taxon>
        <taxon>Crustacea</taxon>
        <taxon>Multicrustacea</taxon>
        <taxon>Malacostraca</taxon>
        <taxon>Eumalacostraca</taxon>
        <taxon>Eucarida</taxon>
        <taxon>Euphausiacea</taxon>
        <taxon>Euphausiidae</taxon>
        <taxon>Meganyctiphanes</taxon>
    </lineage>
</organism>
<keyword evidence="2" id="KW-0813">Transport</keyword>
<dbReference type="PROSITE" id="PS50297">
    <property type="entry name" value="ANK_REP_REGION"/>
    <property type="match status" value="2"/>
</dbReference>
<keyword evidence="7 12" id="KW-0040">ANK repeat</keyword>
<feature type="transmembrane region" description="Helical" evidence="13">
    <location>
        <begin position="702"/>
        <end position="724"/>
    </location>
</feature>
<keyword evidence="10" id="KW-0325">Glycoprotein</keyword>
<evidence type="ECO:0000313" key="15">
    <source>
        <dbReference type="EMBL" id="CAL4127634.1"/>
    </source>
</evidence>
<proteinExistence type="predicted"/>
<keyword evidence="6 13" id="KW-1133">Transmembrane helix</keyword>
<keyword evidence="4 13" id="KW-0812">Transmembrane</keyword>
<feature type="repeat" description="ANK" evidence="12">
    <location>
        <begin position="339"/>
        <end position="371"/>
    </location>
</feature>
<dbReference type="PROSITE" id="PS50088">
    <property type="entry name" value="ANK_REPEAT"/>
    <property type="match status" value="3"/>
</dbReference>
<dbReference type="Gene3D" id="1.25.40.20">
    <property type="entry name" value="Ankyrin repeat-containing domain"/>
    <property type="match status" value="1"/>
</dbReference>
<feature type="domain" description="Ion transport" evidence="14">
    <location>
        <begin position="473"/>
        <end position="733"/>
    </location>
</feature>
<accession>A0AAV2RL85</accession>
<feature type="transmembrane region" description="Helical" evidence="13">
    <location>
        <begin position="463"/>
        <end position="485"/>
    </location>
</feature>
<dbReference type="GO" id="GO:0034703">
    <property type="term" value="C:cation channel complex"/>
    <property type="evidence" value="ECO:0007669"/>
    <property type="project" value="UniProtKB-ARBA"/>
</dbReference>
<keyword evidence="8" id="KW-0406">Ion transport</keyword>
<dbReference type="AlphaFoldDB" id="A0AAV2RL85"/>
<sequence>MLLSPTQHLPYRKKSVINILEEQGGEYGDDSEEGSIHPDKNGYAIHMENVNRQSHESILSPNEAICRQASTDDQDTLSTRNMEYPIYLAIRNRDIDALKLEAENNPSSISQKNCLGKTPLHVAVSDGWQEGIDELLNLEASPNTLSEKIKMNSKQLADGFLIQSPFHKAVRNGDMIIVKSFMNHNPDLRMLDGQGASVIHIAAEAQSIPLLKLFIEENECKDFIYANDNAGNNIIHAAMTKKENISEAQVLETVKFILTTGLNIHSQNMDGKTPIYCAAKSGYSSVIKLLLKHSTDPTVVAKSGRNVLHAACQSGCAASLSSLINTGKLYNFVTSEDEDGCSPFHLAIKSGSVECCKVLLLNGDHLANVDRDGISRCSLILSHLASAKQLLQDIFDSHVHISDKTRYDPDFYIEYDFSVFTNNESENMQSSIIYDLVNSKQESFLSHPLVETFLNMKWQRSKYIFSFKVITFFVYLILHTVYLTLTFGASTMKWYYNSVNLHVMQSLHLFMFLLILIPDTIYFFFNARKYLLHLETYTQLIALVSASYVVFSPHIATHKSNLLIDKHIAAISAFMSWVEFMMLMGRFPIKQFPSLGIYIMMLTQVAKSFIKFLVAFSSLLIGFSVSFYILFPEVPSFDTFPRSFVKTLMMMIDGIDYWALLKPENPENPDTVTANIITFPGKETGNSESPLSEIFTESVQTAFLLLYAFLVSILMANLLIGLAINDMEELSRQGKIRRLSKQATYQLTYEHMSNIFIKLRFFPKFFKFILAKQSNINLQKRIYPNKFKRKNLNADQLEIIQNAIDLKTDDQDDDTVEDLTKMFTKFRLKYKKDQKNIQELLKNISEELINFKMMKSQTDEMQMVLNELKK</sequence>
<comment type="subcellular location">
    <subcellularLocation>
        <location evidence="1">Membrane</location>
        <topology evidence="1">Multi-pass membrane protein</topology>
    </subcellularLocation>
</comment>
<comment type="caution">
    <text evidence="15">The sequence shown here is derived from an EMBL/GenBank/DDBJ whole genome shotgun (WGS) entry which is preliminary data.</text>
</comment>
<evidence type="ECO:0000256" key="4">
    <source>
        <dbReference type="ARBA" id="ARBA00022692"/>
    </source>
</evidence>
<evidence type="ECO:0000256" key="12">
    <source>
        <dbReference type="PROSITE-ProRule" id="PRU00023"/>
    </source>
</evidence>
<keyword evidence="16" id="KW-1185">Reference proteome</keyword>
<evidence type="ECO:0000259" key="14">
    <source>
        <dbReference type="Pfam" id="PF00520"/>
    </source>
</evidence>
<evidence type="ECO:0000256" key="6">
    <source>
        <dbReference type="ARBA" id="ARBA00022989"/>
    </source>
</evidence>
<keyword evidence="5" id="KW-0677">Repeat</keyword>
<dbReference type="InterPro" id="IPR036770">
    <property type="entry name" value="Ankyrin_rpt-contain_sf"/>
</dbReference>
<dbReference type="Pfam" id="PF00023">
    <property type="entry name" value="Ank"/>
    <property type="match status" value="1"/>
</dbReference>
<evidence type="ECO:0000256" key="7">
    <source>
        <dbReference type="ARBA" id="ARBA00023043"/>
    </source>
</evidence>
<feature type="transmembrane region" description="Helical" evidence="13">
    <location>
        <begin position="568"/>
        <end position="589"/>
    </location>
</feature>
<evidence type="ECO:0000256" key="9">
    <source>
        <dbReference type="ARBA" id="ARBA00023136"/>
    </source>
</evidence>
<dbReference type="InterPro" id="IPR002110">
    <property type="entry name" value="Ankyrin_rpt"/>
</dbReference>
<dbReference type="SUPFAM" id="SSF48403">
    <property type="entry name" value="Ankyrin repeat"/>
    <property type="match status" value="1"/>
</dbReference>
<feature type="repeat" description="ANK" evidence="12">
    <location>
        <begin position="115"/>
        <end position="147"/>
    </location>
</feature>
<name>A0AAV2RL85_MEGNR</name>
<keyword evidence="9 13" id="KW-0472">Membrane</keyword>
<evidence type="ECO:0000256" key="13">
    <source>
        <dbReference type="SAM" id="Phobius"/>
    </source>
</evidence>
<gene>
    <name evidence="15" type="ORF">MNOR_LOCUS25898</name>
</gene>
<protein>
    <recommendedName>
        <fullName evidence="14">Ion transport domain-containing protein</fullName>
    </recommendedName>
</protein>
<feature type="transmembrane region" description="Helical" evidence="13">
    <location>
        <begin position="505"/>
        <end position="525"/>
    </location>
</feature>
<evidence type="ECO:0000256" key="8">
    <source>
        <dbReference type="ARBA" id="ARBA00023065"/>
    </source>
</evidence>
<dbReference type="EMBL" id="CAXKWB010025220">
    <property type="protein sequence ID" value="CAL4127634.1"/>
    <property type="molecule type" value="Genomic_DNA"/>
</dbReference>